<organism evidence="1 2">
    <name type="scientific">Salibacterium qingdaonense</name>
    <dbReference type="NCBI Taxonomy" id="266892"/>
    <lineage>
        <taxon>Bacteria</taxon>
        <taxon>Bacillati</taxon>
        <taxon>Bacillota</taxon>
        <taxon>Bacilli</taxon>
        <taxon>Bacillales</taxon>
        <taxon>Bacillaceae</taxon>
    </lineage>
</organism>
<gene>
    <name evidence="1" type="ORF">SAMN04488054_102213</name>
</gene>
<reference evidence="1 2" key="1">
    <citation type="submission" date="2016-10" db="EMBL/GenBank/DDBJ databases">
        <authorList>
            <person name="de Groot N.N."/>
        </authorList>
    </citation>
    <scope>NUCLEOTIDE SEQUENCE [LARGE SCALE GENOMIC DNA]</scope>
    <source>
        <strain evidence="1 2">CGMCC 1.6134</strain>
    </source>
</reference>
<sequence length="64" mass="7560">MAMEQVMQTLKKTGAEERIAVLRMEIDYELAGLYDAMMEENMEKSSECKDRLEQLRLEFIRLEA</sequence>
<keyword evidence="2" id="KW-1185">Reference proteome</keyword>
<protein>
    <submittedName>
        <fullName evidence="1">Uncharacterized protein</fullName>
    </submittedName>
</protein>
<evidence type="ECO:0000313" key="2">
    <source>
        <dbReference type="Proteomes" id="UP000199668"/>
    </source>
</evidence>
<dbReference type="EMBL" id="FOTY01000002">
    <property type="protein sequence ID" value="SFL57359.1"/>
    <property type="molecule type" value="Genomic_DNA"/>
</dbReference>
<evidence type="ECO:0000313" key="1">
    <source>
        <dbReference type="EMBL" id="SFL57359.1"/>
    </source>
</evidence>
<dbReference type="STRING" id="266892.SAMN04488054_102213"/>
<accession>A0A1I4ISL1</accession>
<name>A0A1I4ISL1_9BACI</name>
<dbReference type="Proteomes" id="UP000199668">
    <property type="component" value="Unassembled WGS sequence"/>
</dbReference>
<dbReference type="AlphaFoldDB" id="A0A1I4ISL1"/>
<proteinExistence type="predicted"/>